<name>A0AA46TJE8_9ACTN</name>
<dbReference type="Gene3D" id="3.40.50.150">
    <property type="entry name" value="Vaccinia Virus protein VP39"/>
    <property type="match status" value="1"/>
</dbReference>
<dbReference type="GO" id="GO:0032259">
    <property type="term" value="P:methylation"/>
    <property type="evidence" value="ECO:0007669"/>
    <property type="project" value="UniProtKB-KW"/>
</dbReference>
<dbReference type="InterPro" id="IPR025714">
    <property type="entry name" value="Methyltranfer_dom"/>
</dbReference>
<dbReference type="Gene3D" id="1.10.10.10">
    <property type="entry name" value="Winged helix-like DNA-binding domain superfamily/Winged helix DNA-binding domain"/>
    <property type="match status" value="1"/>
</dbReference>
<dbReference type="RefSeq" id="WP_271634805.1">
    <property type="nucleotide sequence ID" value="NZ_CP094970.1"/>
</dbReference>
<keyword evidence="3" id="KW-0489">Methyltransferase</keyword>
<dbReference type="Proteomes" id="UP001164390">
    <property type="component" value="Chromosome"/>
</dbReference>
<dbReference type="SUPFAM" id="SSF46785">
    <property type="entry name" value="Winged helix' DNA-binding domain"/>
    <property type="match status" value="1"/>
</dbReference>
<dbReference type="InterPro" id="IPR029063">
    <property type="entry name" value="SAM-dependent_MTases_sf"/>
</dbReference>
<dbReference type="InterPro" id="IPR036388">
    <property type="entry name" value="WH-like_DNA-bd_sf"/>
</dbReference>
<dbReference type="KEGG" id="sgrg:L0C25_02470"/>
<keyword evidence="4" id="KW-1185">Reference proteome</keyword>
<sequence length="358" mass="38525">MSTTASHTVDEARVEQVMGQMAGYMTGLSMCVGIWLGDELGFYRILAAEESMTADDLAERANTHPRLTREWLDAQAAGSIVAYDAGSDRYALSAETAVALADEDSPVFIARAMNVLLAVAIDGQKCVDAFRTDGALSWRDHDEHLFAGTEWLFRTGYRAELPSWIAALDGVEERLEQGGSIADIGCGHGAASVVLATTYPKAYVHGFDFHEASIDTARLRAIESDVAGRVEFTLADARGYPGAYDLICFFDCLHDMGDPVGAAAYAREHLAPGGTILLVEPFALDDRETNIAENPMAAIYYTASSFICTPNSLSQDVGYAIGTQAGAARWREALADAGLSHVRQVAATPFNLILEVRP</sequence>
<reference evidence="3" key="1">
    <citation type="submission" date="2022-01" db="EMBL/GenBank/DDBJ databases">
        <title>Nocardioidaceae gen. sp. A5X3R13.</title>
        <authorList>
            <person name="Lopez Marin M.A."/>
            <person name="Uhlik O."/>
        </authorList>
    </citation>
    <scope>NUCLEOTIDE SEQUENCE</scope>
    <source>
        <strain evidence="3">A5X3R13</strain>
    </source>
</reference>
<dbReference type="PANTHER" id="PTHR45128:SF2">
    <property type="entry name" value="METHYLTRANSFERASE DOMAIN-CONTAINING PROTEIN"/>
    <property type="match status" value="1"/>
</dbReference>
<dbReference type="EMBL" id="CP094970">
    <property type="protein sequence ID" value="UYM05959.1"/>
    <property type="molecule type" value="Genomic_DNA"/>
</dbReference>
<evidence type="ECO:0000313" key="3">
    <source>
        <dbReference type="EMBL" id="UYM05959.1"/>
    </source>
</evidence>
<dbReference type="InterPro" id="IPR048711">
    <property type="entry name" value="WHD_Rv2258c"/>
</dbReference>
<dbReference type="PANTHER" id="PTHR45128">
    <property type="entry name" value="METHYLTRANSFERASE TYPE 11"/>
    <property type="match status" value="1"/>
</dbReference>
<protein>
    <submittedName>
        <fullName evidence="3">Class I SAM-dependent methyltransferase</fullName>
    </submittedName>
</protein>
<evidence type="ECO:0000259" key="1">
    <source>
        <dbReference type="Pfam" id="PF13847"/>
    </source>
</evidence>
<evidence type="ECO:0000313" key="4">
    <source>
        <dbReference type="Proteomes" id="UP001164390"/>
    </source>
</evidence>
<accession>A0AA46TJE8</accession>
<dbReference type="InterPro" id="IPR036390">
    <property type="entry name" value="WH_DNA-bd_sf"/>
</dbReference>
<gene>
    <name evidence="3" type="ORF">L0C25_02470</name>
</gene>
<keyword evidence="3" id="KW-0808">Transferase</keyword>
<dbReference type="Pfam" id="PF21320">
    <property type="entry name" value="WHD_Rv2258c"/>
    <property type="match status" value="1"/>
</dbReference>
<dbReference type="CDD" id="cd02440">
    <property type="entry name" value="AdoMet_MTases"/>
    <property type="match status" value="1"/>
</dbReference>
<organism evidence="3 4">
    <name type="scientific">Solicola gregarius</name>
    <dbReference type="NCBI Taxonomy" id="2908642"/>
    <lineage>
        <taxon>Bacteria</taxon>
        <taxon>Bacillati</taxon>
        <taxon>Actinomycetota</taxon>
        <taxon>Actinomycetes</taxon>
        <taxon>Propionibacteriales</taxon>
        <taxon>Nocardioidaceae</taxon>
        <taxon>Solicola</taxon>
    </lineage>
</organism>
<dbReference type="SUPFAM" id="SSF53335">
    <property type="entry name" value="S-adenosyl-L-methionine-dependent methyltransferases"/>
    <property type="match status" value="1"/>
</dbReference>
<feature type="domain" description="Methyltransferase" evidence="1">
    <location>
        <begin position="177"/>
        <end position="293"/>
    </location>
</feature>
<dbReference type="GO" id="GO:0008168">
    <property type="term" value="F:methyltransferase activity"/>
    <property type="evidence" value="ECO:0007669"/>
    <property type="project" value="UniProtKB-KW"/>
</dbReference>
<dbReference type="Pfam" id="PF13847">
    <property type="entry name" value="Methyltransf_31"/>
    <property type="match status" value="1"/>
</dbReference>
<proteinExistence type="predicted"/>
<feature type="domain" description="S-adenosylmethionine-dependent methyltransferase Rv2258c-like winged HTH" evidence="2">
    <location>
        <begin position="32"/>
        <end position="100"/>
    </location>
</feature>
<dbReference type="AlphaFoldDB" id="A0AA46TJE8"/>
<dbReference type="InterPro" id="IPR053173">
    <property type="entry name" value="SAM-binding_MTase"/>
</dbReference>
<evidence type="ECO:0000259" key="2">
    <source>
        <dbReference type="Pfam" id="PF21320"/>
    </source>
</evidence>